<protein>
    <recommendedName>
        <fullName evidence="3">Lipoprotein</fullName>
    </recommendedName>
</protein>
<evidence type="ECO:0000313" key="2">
    <source>
        <dbReference type="Proteomes" id="UP000502260"/>
    </source>
</evidence>
<organism evidence="1 2">
    <name type="scientific">Sulfurimicrobium lacus</name>
    <dbReference type="NCBI Taxonomy" id="2715678"/>
    <lineage>
        <taxon>Bacteria</taxon>
        <taxon>Pseudomonadati</taxon>
        <taxon>Pseudomonadota</taxon>
        <taxon>Betaproteobacteria</taxon>
        <taxon>Nitrosomonadales</taxon>
        <taxon>Sulfuricellaceae</taxon>
        <taxon>Sulfurimicrobium</taxon>
    </lineage>
</organism>
<evidence type="ECO:0000313" key="1">
    <source>
        <dbReference type="EMBL" id="BCB27825.1"/>
    </source>
</evidence>
<dbReference type="AlphaFoldDB" id="A0A6F8VGD1"/>
<gene>
    <name evidence="1" type="ORF">SKTS_27110</name>
</gene>
<dbReference type="PROSITE" id="PS51257">
    <property type="entry name" value="PROKAR_LIPOPROTEIN"/>
    <property type="match status" value="1"/>
</dbReference>
<dbReference type="KEGG" id="slac:SKTS_27110"/>
<dbReference type="RefSeq" id="WP_173066159.1">
    <property type="nucleotide sequence ID" value="NZ_AP022853.1"/>
</dbReference>
<dbReference type="SUPFAM" id="SSF101756">
    <property type="entry name" value="Hypothetical protein YgiW"/>
    <property type="match status" value="1"/>
</dbReference>
<sequence>MKKILLSASLAGLLLLSGCDYLPFGQTPVKEIVAAPAQFEGKEVRIRGKVKDVTKIPLIDLSMYVVDDGSGEVTVIAHDTLPAVNDTVNVRGVVESAAIVGGQSLGLRIKETKRN</sequence>
<dbReference type="Proteomes" id="UP000502260">
    <property type="component" value="Chromosome"/>
</dbReference>
<evidence type="ECO:0008006" key="3">
    <source>
        <dbReference type="Google" id="ProtNLM"/>
    </source>
</evidence>
<name>A0A6F8VGD1_9PROT</name>
<accession>A0A6F8VGD1</accession>
<dbReference type="InterPro" id="IPR036700">
    <property type="entry name" value="BOBF_sf"/>
</dbReference>
<proteinExistence type="predicted"/>
<reference evidence="2" key="1">
    <citation type="submission" date="2020-03" db="EMBL/GenBank/DDBJ databases">
        <title>Complete genome sequence of sulfur-oxidizing bacterium skT11.</title>
        <authorList>
            <person name="Kanda M."/>
            <person name="Kojima H."/>
            <person name="Fukui M."/>
        </authorList>
    </citation>
    <scope>NUCLEOTIDE SEQUENCE [LARGE SCALE GENOMIC DNA]</scope>
    <source>
        <strain evidence="2">skT11</strain>
    </source>
</reference>
<keyword evidence="2" id="KW-1185">Reference proteome</keyword>
<dbReference type="EMBL" id="AP022853">
    <property type="protein sequence ID" value="BCB27825.1"/>
    <property type="molecule type" value="Genomic_DNA"/>
</dbReference>